<feature type="signal peptide" evidence="1">
    <location>
        <begin position="1"/>
        <end position="18"/>
    </location>
</feature>
<dbReference type="AlphaFoldDB" id="A0A1I7ZP84"/>
<evidence type="ECO:0000256" key="1">
    <source>
        <dbReference type="SAM" id="SignalP"/>
    </source>
</evidence>
<keyword evidence="1" id="KW-0732">Signal</keyword>
<organism evidence="2 3">
    <name type="scientific">Steinernema glaseri</name>
    <dbReference type="NCBI Taxonomy" id="37863"/>
    <lineage>
        <taxon>Eukaryota</taxon>
        <taxon>Metazoa</taxon>
        <taxon>Ecdysozoa</taxon>
        <taxon>Nematoda</taxon>
        <taxon>Chromadorea</taxon>
        <taxon>Rhabditida</taxon>
        <taxon>Tylenchina</taxon>
        <taxon>Panagrolaimomorpha</taxon>
        <taxon>Strongyloidoidea</taxon>
        <taxon>Steinernematidae</taxon>
        <taxon>Steinernema</taxon>
    </lineage>
</organism>
<name>A0A1I7ZP84_9BILA</name>
<dbReference type="WBParaSite" id="L893_g28411.t1">
    <property type="protein sequence ID" value="L893_g28411.t1"/>
    <property type="gene ID" value="L893_g28411"/>
</dbReference>
<dbReference type="Proteomes" id="UP000095287">
    <property type="component" value="Unplaced"/>
</dbReference>
<accession>A0A1I7ZP84</accession>
<keyword evidence="2" id="KW-1185">Reference proteome</keyword>
<sequence length="208" mass="24006">MKISLSCLLLLLATLITQFSILIGLEKKIPNTTKGNYMKMLIHTSDCFRSGTNGRFDFWLFDGIIMNGKIHFNKEAELLGPFSIDGDKGKNLERHTENELHLDHAGGHYRTIKDNMQLLIIKKHHNGYLNRVSDGWKPEFIKTSWSDRHGRELSRNFVFPADCKRGWLKPNDYYVANDLGHMYRLGKTDHLSIEDVVNHRIPGDIEVL</sequence>
<protein>
    <submittedName>
        <fullName evidence="3">S-protein homolog</fullName>
    </submittedName>
</protein>
<feature type="chain" id="PRO_5009313716" evidence="1">
    <location>
        <begin position="19"/>
        <end position="208"/>
    </location>
</feature>
<evidence type="ECO:0000313" key="3">
    <source>
        <dbReference type="WBParaSite" id="L893_g28411.t1"/>
    </source>
</evidence>
<reference evidence="3" key="1">
    <citation type="submission" date="2016-11" db="UniProtKB">
        <authorList>
            <consortium name="WormBaseParasite"/>
        </authorList>
    </citation>
    <scope>IDENTIFICATION</scope>
</reference>
<proteinExistence type="predicted"/>
<evidence type="ECO:0000313" key="2">
    <source>
        <dbReference type="Proteomes" id="UP000095287"/>
    </source>
</evidence>